<dbReference type="PANTHER" id="PTHR31234:SF39">
    <property type="entry name" value="HARPIN-INDUCED PROTEIN 1 CONTAINING PROTEIN, EXPRESSED"/>
    <property type="match status" value="1"/>
</dbReference>
<evidence type="ECO:0008006" key="6">
    <source>
        <dbReference type="Google" id="ProtNLM"/>
    </source>
</evidence>
<evidence type="ECO:0000256" key="2">
    <source>
        <dbReference type="ARBA" id="ARBA00023136"/>
    </source>
</evidence>
<keyword evidence="3" id="KW-1133">Transmembrane helix</keyword>
<evidence type="ECO:0000256" key="3">
    <source>
        <dbReference type="SAM" id="Phobius"/>
    </source>
</evidence>
<dbReference type="HOGENOM" id="CLU_1848180_0_0_1"/>
<reference evidence="4" key="1">
    <citation type="journal article" date="2013" name="Nat. Commun.">
        <title>Whole-genome sequencing of Oryza brachyantha reveals mechanisms underlying Oryza genome evolution.</title>
        <authorList>
            <person name="Chen J."/>
            <person name="Huang Q."/>
            <person name="Gao D."/>
            <person name="Wang J."/>
            <person name="Lang Y."/>
            <person name="Liu T."/>
            <person name="Li B."/>
            <person name="Bai Z."/>
            <person name="Luis Goicoechea J."/>
            <person name="Liang C."/>
            <person name="Chen C."/>
            <person name="Zhang W."/>
            <person name="Sun S."/>
            <person name="Liao Y."/>
            <person name="Zhang X."/>
            <person name="Yang L."/>
            <person name="Song C."/>
            <person name="Wang M."/>
            <person name="Shi J."/>
            <person name="Liu G."/>
            <person name="Liu J."/>
            <person name="Zhou H."/>
            <person name="Zhou W."/>
            <person name="Yu Q."/>
            <person name="An N."/>
            <person name="Chen Y."/>
            <person name="Cai Q."/>
            <person name="Wang B."/>
            <person name="Liu B."/>
            <person name="Min J."/>
            <person name="Huang Y."/>
            <person name="Wu H."/>
            <person name="Li Z."/>
            <person name="Zhang Y."/>
            <person name="Yin Y."/>
            <person name="Song W."/>
            <person name="Jiang J."/>
            <person name="Jackson S.A."/>
            <person name="Wing R.A."/>
            <person name="Wang J."/>
            <person name="Chen M."/>
        </authorList>
    </citation>
    <scope>NUCLEOTIDE SEQUENCE [LARGE SCALE GENOMIC DNA]</scope>
    <source>
        <strain evidence="4">cv. IRGC 101232</strain>
    </source>
</reference>
<evidence type="ECO:0000313" key="4">
    <source>
        <dbReference type="EnsemblPlants" id="OB10G24750.1"/>
    </source>
</evidence>
<dbReference type="GO" id="GO:0098542">
    <property type="term" value="P:defense response to other organism"/>
    <property type="evidence" value="ECO:0007669"/>
    <property type="project" value="InterPro"/>
</dbReference>
<dbReference type="InterPro" id="IPR044839">
    <property type="entry name" value="NDR1-like"/>
</dbReference>
<dbReference type="Gramene" id="OB10G24750.1">
    <property type="protein sequence ID" value="OB10G24750.1"/>
    <property type="gene ID" value="OB10G24750"/>
</dbReference>
<keyword evidence="3" id="KW-0812">Transmembrane</keyword>
<keyword evidence="2 3" id="KW-0472">Membrane</keyword>
<dbReference type="EnsemblPlants" id="OB10G24750.1">
    <property type="protein sequence ID" value="OB10G24750.1"/>
    <property type="gene ID" value="OB10G24750"/>
</dbReference>
<evidence type="ECO:0000256" key="1">
    <source>
        <dbReference type="ARBA" id="ARBA00004370"/>
    </source>
</evidence>
<evidence type="ECO:0000313" key="5">
    <source>
        <dbReference type="Proteomes" id="UP000006038"/>
    </source>
</evidence>
<proteinExistence type="predicted"/>
<feature type="transmembrane region" description="Helical" evidence="3">
    <location>
        <begin position="18"/>
        <end position="45"/>
    </location>
</feature>
<accession>J3N4M7</accession>
<comment type="subcellular location">
    <subcellularLocation>
        <location evidence="1">Membrane</location>
    </subcellularLocation>
</comment>
<dbReference type="AlphaFoldDB" id="J3N4M7"/>
<protein>
    <recommendedName>
        <fullName evidence="6">Late embryogenesis abundant protein LEA-2 subgroup domain-containing protein</fullName>
    </recommendedName>
</protein>
<dbReference type="GO" id="GO:0005886">
    <property type="term" value="C:plasma membrane"/>
    <property type="evidence" value="ECO:0007669"/>
    <property type="project" value="TreeGrafter"/>
</dbReference>
<name>J3N4M7_ORYBR</name>
<dbReference type="eggNOG" id="ENOG502RY5H">
    <property type="taxonomic scope" value="Eukaryota"/>
</dbReference>
<organism evidence="4">
    <name type="scientific">Oryza brachyantha</name>
    <name type="common">malo sina</name>
    <dbReference type="NCBI Taxonomy" id="4533"/>
    <lineage>
        <taxon>Eukaryota</taxon>
        <taxon>Viridiplantae</taxon>
        <taxon>Streptophyta</taxon>
        <taxon>Embryophyta</taxon>
        <taxon>Tracheophyta</taxon>
        <taxon>Spermatophyta</taxon>
        <taxon>Magnoliopsida</taxon>
        <taxon>Liliopsida</taxon>
        <taxon>Poales</taxon>
        <taxon>Poaceae</taxon>
        <taxon>BOP clade</taxon>
        <taxon>Oryzoideae</taxon>
        <taxon>Oryzeae</taxon>
        <taxon>Oryzinae</taxon>
        <taxon>Oryza</taxon>
    </lineage>
</organism>
<dbReference type="Proteomes" id="UP000006038">
    <property type="component" value="Chromosome 10"/>
</dbReference>
<sequence>MAGRSRGIGDTGHATRVAVVRCIVVAIIATIVLAGLVALVFWLVVRPKPIEYIITRAVARAVARSTPVPDQAARELEHDLAAGELVSVEVRVVADVRFIVSGVISRYYRVRGTCSPVNIGLSPSAARSFESVPCDVEIW</sequence>
<keyword evidence="5" id="KW-1185">Reference proteome</keyword>
<dbReference type="PANTHER" id="PTHR31234">
    <property type="entry name" value="LATE EMBRYOGENESIS ABUNDANT (LEA) HYDROXYPROLINE-RICH GLYCOPROTEIN FAMILY"/>
    <property type="match status" value="1"/>
</dbReference>
<reference evidence="4" key="2">
    <citation type="submission" date="2013-04" db="UniProtKB">
        <authorList>
            <consortium name="EnsemblPlants"/>
        </authorList>
    </citation>
    <scope>IDENTIFICATION</scope>
</reference>